<organism evidence="2 3">
    <name type="scientific">Cloeon dipterum</name>
    <dbReference type="NCBI Taxonomy" id="197152"/>
    <lineage>
        <taxon>Eukaryota</taxon>
        <taxon>Metazoa</taxon>
        <taxon>Ecdysozoa</taxon>
        <taxon>Arthropoda</taxon>
        <taxon>Hexapoda</taxon>
        <taxon>Insecta</taxon>
        <taxon>Pterygota</taxon>
        <taxon>Palaeoptera</taxon>
        <taxon>Ephemeroptera</taxon>
        <taxon>Pisciforma</taxon>
        <taxon>Baetidae</taxon>
        <taxon>Cloeon</taxon>
    </lineage>
</organism>
<feature type="region of interest" description="Disordered" evidence="1">
    <location>
        <begin position="53"/>
        <end position="137"/>
    </location>
</feature>
<sequence length="1132" mass="124647">MGQGSSSVSEAVPAPPPVAPPEEAVEVKELPCTLLPVMLLEADPRLSSSCDLVYRSPSRKISRSQHRDYSSQDSIQADSGLSPENSLASSSSSLESNRSLDSRRSFSNRPKSGIPVRVRSSSSPDLTAMKNKKRTKQDIVADVTKRLYPIKKIRERALATAAAAATGEESETCSKAANRLRDLSKRLLEAHRKAKGKVEVETQTESEAHSTKEAAVETDSRLPTAFLASDILLPVCLLRHPSLDTVVQPDLLNQCRSCEKLSDECSFSDDSLDNCLHKSVDTDSLDDLLDGSPKQQQGKKIVLKSDLGSQGGWEVKLEVSSDDGVVKVVHSSDESRPLSSDDNNSCPSPLSSEGGSFGSDSSSGDDILYFMQTPQQSQDAPTARFERSLYTILESSEHSEQSDATAASPTAFSFEARNSPKLSQSPKMDQNKNFTIEITNNNGAGCKLANSPTCSISFSDANCNHVRPPTPPAKPEILFEGELKIRPKFAIGSILHSKPTVCYPNDSARLISNSFYPEFTKGLEDFMCKSAPATFTAPQQFATETTASITTPLSSDSSQDEYFQQAKSCSADQINPDPSCEHPEIRSVLDDSSADTKVHSDKFQTNQYLNEEEAYEIKKMQDTRDPTSSKSNGNMARLPVQEKENCESTDSQSVENPAVPVPWADPNQRKFLNISVTTPARGPCIVRRDASFNSEDSITFVFVGPNQKNSPPVLMELIKRSSKGLRRSLSLDSATRALGRITKRNSKSDSNRSCSTDDLAPEDTRSFLEPTKTSDGPNHNFKRLRCEALTPSDSEVRSTDDDFDDSPPPEFPKSTGFETHQSWAEMKGIILGQQVRRASDSPSPPPMPARRRNSGKKAVSWSDISGCGLISSPSTHSLPSPVTSSPKPIIKKTSLPPVPQSRSPSPGGFSRPLRERSLSVPGASRFSRGWSEDSSPSPERLRRDALSRSPPRCGSPRCHSVGDMTQIGVEQEPIRQFLAQATDLLHSLSDLSRQIEHNIPPSPPRPLEERLHSRGACFHCSSSYPAHPVTAPSRFSWYEPSPLERQLEASCARLEASLRNPPQWQHLCEEEPPRPVRRQRARWQQPHQLPPLPHQPRPQFSPRAYMRYLLGVRKRIIQSARQDNQRNPDEDL</sequence>
<feature type="region of interest" description="Disordered" evidence="1">
    <location>
        <begin position="1"/>
        <end position="23"/>
    </location>
</feature>
<keyword evidence="3" id="KW-1185">Reference proteome</keyword>
<feature type="region of interest" description="Disordered" evidence="1">
    <location>
        <begin position="329"/>
        <end position="367"/>
    </location>
</feature>
<dbReference type="Proteomes" id="UP000494165">
    <property type="component" value="Unassembled WGS sequence"/>
</dbReference>
<feature type="compositionally biased region" description="Polar residues" evidence="1">
    <location>
        <begin position="550"/>
        <end position="573"/>
    </location>
</feature>
<feature type="compositionally biased region" description="Polar residues" evidence="1">
    <location>
        <begin position="337"/>
        <end position="350"/>
    </location>
</feature>
<feature type="compositionally biased region" description="Low complexity" evidence="1">
    <location>
        <begin position="79"/>
        <end position="97"/>
    </location>
</feature>
<evidence type="ECO:0000313" key="3">
    <source>
        <dbReference type="Proteomes" id="UP000494165"/>
    </source>
</evidence>
<accession>A0A8S1CYC6</accession>
<feature type="compositionally biased region" description="Polar residues" evidence="1">
    <location>
        <begin position="402"/>
        <end position="411"/>
    </location>
</feature>
<dbReference type="OrthoDB" id="10681500at2759"/>
<feature type="compositionally biased region" description="Polar residues" evidence="1">
    <location>
        <begin position="420"/>
        <end position="429"/>
    </location>
</feature>
<name>A0A8S1CYC6_9INSE</name>
<gene>
    <name evidence="2" type="ORF">CLODIP_2_CD01934</name>
</gene>
<dbReference type="EMBL" id="CADEPI010000077">
    <property type="protein sequence ID" value="CAB3372821.1"/>
    <property type="molecule type" value="Genomic_DNA"/>
</dbReference>
<feature type="compositionally biased region" description="Low complexity" evidence="1">
    <location>
        <begin position="1"/>
        <end position="12"/>
    </location>
</feature>
<feature type="region of interest" description="Disordered" evidence="1">
    <location>
        <begin position="550"/>
        <end position="585"/>
    </location>
</feature>
<evidence type="ECO:0000256" key="1">
    <source>
        <dbReference type="SAM" id="MobiDB-lite"/>
    </source>
</evidence>
<evidence type="ECO:0000313" key="2">
    <source>
        <dbReference type="EMBL" id="CAB3372821.1"/>
    </source>
</evidence>
<dbReference type="AlphaFoldDB" id="A0A8S1CYC6"/>
<reference evidence="2 3" key="1">
    <citation type="submission" date="2020-04" db="EMBL/GenBank/DDBJ databases">
        <authorList>
            <person name="Alioto T."/>
            <person name="Alioto T."/>
            <person name="Gomez Garrido J."/>
        </authorList>
    </citation>
    <scope>NUCLEOTIDE SEQUENCE [LARGE SCALE GENOMIC DNA]</scope>
</reference>
<feature type="region of interest" description="Disordered" evidence="1">
    <location>
        <begin position="1065"/>
        <end position="1100"/>
    </location>
</feature>
<protein>
    <submittedName>
        <fullName evidence="2">Uncharacterized protein</fullName>
    </submittedName>
</protein>
<feature type="region of interest" description="Disordered" evidence="1">
    <location>
        <begin position="740"/>
        <end position="960"/>
    </location>
</feature>
<feature type="compositionally biased region" description="Polar residues" evidence="1">
    <location>
        <begin position="871"/>
        <end position="886"/>
    </location>
</feature>
<feature type="compositionally biased region" description="Low complexity" evidence="1">
    <location>
        <begin position="900"/>
        <end position="911"/>
    </location>
</feature>
<feature type="region of interest" description="Disordered" evidence="1">
    <location>
        <begin position="395"/>
        <end position="429"/>
    </location>
</feature>
<proteinExistence type="predicted"/>
<feature type="compositionally biased region" description="Low complexity" evidence="1">
    <location>
        <begin position="351"/>
        <end position="366"/>
    </location>
</feature>
<comment type="caution">
    <text evidence="2">The sequence shown here is derived from an EMBL/GenBank/DDBJ whole genome shotgun (WGS) entry which is preliminary data.</text>
</comment>
<feature type="region of interest" description="Disordered" evidence="1">
    <location>
        <begin position="620"/>
        <end position="662"/>
    </location>
</feature>